<keyword evidence="6" id="KW-0056">Arginine metabolism</keyword>
<dbReference type="GO" id="GO:0005634">
    <property type="term" value="C:nucleus"/>
    <property type="evidence" value="ECO:0007669"/>
    <property type="project" value="TreeGrafter"/>
</dbReference>
<dbReference type="OrthoDB" id="9992747at2759"/>
<dbReference type="PROSITE" id="PS51409">
    <property type="entry name" value="ARGINASE_2"/>
    <property type="match status" value="1"/>
</dbReference>
<dbReference type="InterPro" id="IPR023696">
    <property type="entry name" value="Ureohydrolase_dom_sf"/>
</dbReference>
<gene>
    <name evidence="12" type="ORF">ASIM_LOCUS16177</name>
</gene>
<keyword evidence="8" id="KW-0378">Hydrolase</keyword>
<dbReference type="GO" id="GO:0000050">
    <property type="term" value="P:urea cycle"/>
    <property type="evidence" value="ECO:0007669"/>
    <property type="project" value="UniProtKB-KW"/>
</dbReference>
<dbReference type="PANTHER" id="PTHR43782">
    <property type="entry name" value="ARGINASE"/>
    <property type="match status" value="1"/>
</dbReference>
<comment type="similarity">
    <text evidence="11">Belongs to the arginase family.</text>
</comment>
<proteinExistence type="inferred from homology"/>
<dbReference type="PRINTS" id="PR00116">
    <property type="entry name" value="ARGINASE"/>
</dbReference>
<dbReference type="GO" id="GO:0004053">
    <property type="term" value="F:arginase activity"/>
    <property type="evidence" value="ECO:0007669"/>
    <property type="project" value="UniProtKB-EC"/>
</dbReference>
<sequence length="281" mass="30818">MGCEQAADLMKNSTILKNCKINHQWTGIIYETPTGRQKKAIPGITETTRHLARLVNESLTQNNETVVIGGDHSCAIGTWSGLYAALSKHHGDKSDIGLIWVDAHLDAHTPLTSDTGNVHGMPVAHLLGYGDERLKSIYDKHPKINPANLVFIGSRSFEPAEIKFVQSVGAKVFYQSDVDKLGIEKVLNEAIKIASNKTVGFGMSIDMDGFDVKDAPAVGTPERGGIVANQFINALSKANLKNLLLTELVEFLPRFDKDKRTEQLVVRLIEAIYGNKLSTRN</sequence>
<comment type="cofactor">
    <cofactor evidence="1">
        <name>Mn(2+)</name>
        <dbReference type="ChEBI" id="CHEBI:29035"/>
    </cofactor>
</comment>
<dbReference type="Proteomes" id="UP000267096">
    <property type="component" value="Unassembled WGS sequence"/>
</dbReference>
<evidence type="ECO:0000256" key="9">
    <source>
        <dbReference type="ARBA" id="ARBA00023211"/>
    </source>
</evidence>
<evidence type="ECO:0000256" key="10">
    <source>
        <dbReference type="ARBA" id="ARBA00047391"/>
    </source>
</evidence>
<dbReference type="GO" id="GO:0006525">
    <property type="term" value="P:arginine metabolic process"/>
    <property type="evidence" value="ECO:0007669"/>
    <property type="project" value="UniProtKB-KW"/>
</dbReference>
<organism evidence="12 13">
    <name type="scientific">Anisakis simplex</name>
    <name type="common">Herring worm</name>
    <dbReference type="NCBI Taxonomy" id="6269"/>
    <lineage>
        <taxon>Eukaryota</taxon>
        <taxon>Metazoa</taxon>
        <taxon>Ecdysozoa</taxon>
        <taxon>Nematoda</taxon>
        <taxon>Chromadorea</taxon>
        <taxon>Rhabditida</taxon>
        <taxon>Spirurina</taxon>
        <taxon>Ascaridomorpha</taxon>
        <taxon>Ascaridoidea</taxon>
        <taxon>Anisakidae</taxon>
        <taxon>Anisakis</taxon>
        <taxon>Anisakis simplex complex</taxon>
    </lineage>
</organism>
<evidence type="ECO:0000256" key="8">
    <source>
        <dbReference type="ARBA" id="ARBA00022801"/>
    </source>
</evidence>
<keyword evidence="13" id="KW-1185">Reference proteome</keyword>
<name>A0A3P6RQL4_ANISI</name>
<dbReference type="Gene3D" id="3.40.800.10">
    <property type="entry name" value="Ureohydrolase domain"/>
    <property type="match status" value="1"/>
</dbReference>
<evidence type="ECO:0000256" key="5">
    <source>
        <dbReference type="ARBA" id="ARBA00022436"/>
    </source>
</evidence>
<dbReference type="SUPFAM" id="SSF52768">
    <property type="entry name" value="Arginase/deacetylase"/>
    <property type="match status" value="1"/>
</dbReference>
<evidence type="ECO:0000313" key="12">
    <source>
        <dbReference type="EMBL" id="VDK57050.1"/>
    </source>
</evidence>
<evidence type="ECO:0000256" key="11">
    <source>
        <dbReference type="PROSITE-ProRule" id="PRU00742"/>
    </source>
</evidence>
<keyword evidence="9" id="KW-0464">Manganese</keyword>
<dbReference type="EC" id="3.5.3.1" evidence="3"/>
<evidence type="ECO:0000256" key="7">
    <source>
        <dbReference type="ARBA" id="ARBA00022723"/>
    </source>
</evidence>
<evidence type="ECO:0000256" key="4">
    <source>
        <dbReference type="ARBA" id="ARBA00018123"/>
    </source>
</evidence>
<evidence type="ECO:0000256" key="6">
    <source>
        <dbReference type="ARBA" id="ARBA00022503"/>
    </source>
</evidence>
<evidence type="ECO:0000256" key="2">
    <source>
        <dbReference type="ARBA" id="ARBA00005098"/>
    </source>
</evidence>
<dbReference type="CDD" id="cd09989">
    <property type="entry name" value="Arginase"/>
    <property type="match status" value="1"/>
</dbReference>
<evidence type="ECO:0000256" key="3">
    <source>
        <dbReference type="ARBA" id="ARBA00012168"/>
    </source>
</evidence>
<dbReference type="Pfam" id="PF00491">
    <property type="entry name" value="Arginase"/>
    <property type="match status" value="1"/>
</dbReference>
<protein>
    <recommendedName>
        <fullName evidence="4">Arginase</fullName>
        <ecNumber evidence="3">3.5.3.1</ecNumber>
    </recommendedName>
</protein>
<comment type="pathway">
    <text evidence="2">Nitrogen metabolism; urea cycle; L-ornithine and urea from L-arginine: step 1/1.</text>
</comment>
<dbReference type="PANTHER" id="PTHR43782:SF3">
    <property type="entry name" value="ARGINASE"/>
    <property type="match status" value="1"/>
</dbReference>
<reference evidence="12 13" key="1">
    <citation type="submission" date="2018-11" db="EMBL/GenBank/DDBJ databases">
        <authorList>
            <consortium name="Pathogen Informatics"/>
        </authorList>
    </citation>
    <scope>NUCLEOTIDE SEQUENCE [LARGE SCALE GENOMIC DNA]</scope>
</reference>
<dbReference type="GO" id="GO:0030145">
    <property type="term" value="F:manganese ion binding"/>
    <property type="evidence" value="ECO:0007669"/>
    <property type="project" value="TreeGrafter"/>
</dbReference>
<dbReference type="GO" id="GO:0005829">
    <property type="term" value="C:cytosol"/>
    <property type="evidence" value="ECO:0007669"/>
    <property type="project" value="TreeGrafter"/>
</dbReference>
<evidence type="ECO:0000256" key="1">
    <source>
        <dbReference type="ARBA" id="ARBA00001936"/>
    </source>
</evidence>
<accession>A0A3P6RQL4</accession>
<keyword evidence="5" id="KW-0835">Urea cycle</keyword>
<dbReference type="EMBL" id="UYRR01032874">
    <property type="protein sequence ID" value="VDK57050.1"/>
    <property type="molecule type" value="Genomic_DNA"/>
</dbReference>
<evidence type="ECO:0000313" key="13">
    <source>
        <dbReference type="Proteomes" id="UP000267096"/>
    </source>
</evidence>
<dbReference type="InterPro" id="IPR014033">
    <property type="entry name" value="Arginase"/>
</dbReference>
<dbReference type="InterPro" id="IPR006035">
    <property type="entry name" value="Ureohydrolase"/>
</dbReference>
<keyword evidence="7" id="KW-0479">Metal-binding</keyword>
<comment type="catalytic activity">
    <reaction evidence="10">
        <text>L-arginine + H2O = urea + L-ornithine</text>
        <dbReference type="Rhea" id="RHEA:20569"/>
        <dbReference type="ChEBI" id="CHEBI:15377"/>
        <dbReference type="ChEBI" id="CHEBI:16199"/>
        <dbReference type="ChEBI" id="CHEBI:32682"/>
        <dbReference type="ChEBI" id="CHEBI:46911"/>
        <dbReference type="EC" id="3.5.3.1"/>
    </reaction>
</comment>
<dbReference type="AlphaFoldDB" id="A0A3P6RQL4"/>